<dbReference type="EMBL" id="LR796788">
    <property type="protein sequence ID" value="CAB4166069.1"/>
    <property type="molecule type" value="Genomic_DNA"/>
</dbReference>
<gene>
    <name evidence="1" type="ORF">UFOVP849_13</name>
</gene>
<name>A0A6J5P2M9_9CAUD</name>
<evidence type="ECO:0000313" key="1">
    <source>
        <dbReference type="EMBL" id="CAB4166069.1"/>
    </source>
</evidence>
<reference evidence="1" key="1">
    <citation type="submission" date="2020-04" db="EMBL/GenBank/DDBJ databases">
        <authorList>
            <person name="Chiriac C."/>
            <person name="Salcher M."/>
            <person name="Ghai R."/>
            <person name="Kavagutti S V."/>
        </authorList>
    </citation>
    <scope>NUCLEOTIDE SEQUENCE</scope>
</reference>
<accession>A0A6J5P2M9</accession>
<organism evidence="1">
    <name type="scientific">uncultured Caudovirales phage</name>
    <dbReference type="NCBI Taxonomy" id="2100421"/>
    <lineage>
        <taxon>Viruses</taxon>
        <taxon>Duplodnaviria</taxon>
        <taxon>Heunggongvirae</taxon>
        <taxon>Uroviricota</taxon>
        <taxon>Caudoviricetes</taxon>
        <taxon>Peduoviridae</taxon>
        <taxon>Maltschvirus</taxon>
        <taxon>Maltschvirus maltsch</taxon>
    </lineage>
</organism>
<protein>
    <submittedName>
        <fullName evidence="1">Uncharacterized protein</fullName>
    </submittedName>
</protein>
<proteinExistence type="predicted"/>
<sequence>MTEKKRIPPLKQVYWTAELKKVAIARLQGGISWAELIMVNDSVGLQPGVLLFDSLAAATAYIRQKNEDFAVVVELPVKSIEKELLVRCQEFGGTDLEFRQWIYPNHIWFDRVKFHKIETVAEEVDICDLAPQPVIASVLASSRDRPVIIAADGTISIPLQNP</sequence>